<dbReference type="EMBL" id="JAENIK010000002">
    <property type="protein sequence ID" value="MBK1814304.1"/>
    <property type="molecule type" value="Genomic_DNA"/>
</dbReference>
<gene>
    <name evidence="1" type="ORF">JIN84_01610</name>
</gene>
<sequence length="59" mass="6741">MQVIVFREEGNKLQALLQEWLGYIPDVKIHKMSQSETGTQVTLTIFYTGTMRRPEAAQG</sequence>
<evidence type="ECO:0000313" key="2">
    <source>
        <dbReference type="Proteomes" id="UP000600139"/>
    </source>
</evidence>
<reference evidence="1" key="1">
    <citation type="submission" date="2021-01" db="EMBL/GenBank/DDBJ databases">
        <title>Modified the classification status of verrucomicrobia.</title>
        <authorList>
            <person name="Feng X."/>
        </authorList>
    </citation>
    <scope>NUCLEOTIDE SEQUENCE</scope>
    <source>
        <strain evidence="1">JCM 18052</strain>
    </source>
</reference>
<dbReference type="RefSeq" id="WP_200349270.1">
    <property type="nucleotide sequence ID" value="NZ_BAABHZ010000005.1"/>
</dbReference>
<organism evidence="1 2">
    <name type="scientific">Luteolibacter yonseiensis</name>
    <dbReference type="NCBI Taxonomy" id="1144680"/>
    <lineage>
        <taxon>Bacteria</taxon>
        <taxon>Pseudomonadati</taxon>
        <taxon>Verrucomicrobiota</taxon>
        <taxon>Verrucomicrobiia</taxon>
        <taxon>Verrucomicrobiales</taxon>
        <taxon>Verrucomicrobiaceae</taxon>
        <taxon>Luteolibacter</taxon>
    </lineage>
</organism>
<proteinExistence type="predicted"/>
<dbReference type="Proteomes" id="UP000600139">
    <property type="component" value="Unassembled WGS sequence"/>
</dbReference>
<comment type="caution">
    <text evidence="1">The sequence shown here is derived from an EMBL/GenBank/DDBJ whole genome shotgun (WGS) entry which is preliminary data.</text>
</comment>
<accession>A0A934R059</accession>
<dbReference type="AlphaFoldDB" id="A0A934R059"/>
<evidence type="ECO:0000313" key="1">
    <source>
        <dbReference type="EMBL" id="MBK1814304.1"/>
    </source>
</evidence>
<keyword evidence="2" id="KW-1185">Reference proteome</keyword>
<protein>
    <submittedName>
        <fullName evidence="1">Uncharacterized protein</fullName>
    </submittedName>
</protein>
<name>A0A934R059_9BACT</name>